<dbReference type="Gene3D" id="2.170.15.10">
    <property type="entry name" value="Proaerolysin, chain A, domain 3"/>
    <property type="match status" value="1"/>
</dbReference>
<dbReference type="SUPFAM" id="SSF56973">
    <property type="entry name" value="Aerolisin/ETX pore-forming domain"/>
    <property type="match status" value="1"/>
</dbReference>
<accession>A0A819CJU4</accession>
<feature type="region of interest" description="Disordered" evidence="1">
    <location>
        <begin position="1"/>
        <end position="35"/>
    </location>
</feature>
<proteinExistence type="predicted"/>
<dbReference type="AlphaFoldDB" id="A0A819CJU4"/>
<evidence type="ECO:0000313" key="3">
    <source>
        <dbReference type="EMBL" id="CAF3816595.1"/>
    </source>
</evidence>
<protein>
    <recommendedName>
        <fullName evidence="2">PiggyBac transposable element-derived protein domain-containing protein</fullName>
    </recommendedName>
</protein>
<comment type="caution">
    <text evidence="3">The sequence shown here is derived from an EMBL/GenBank/DDBJ whole genome shotgun (WGS) entry which is preliminary data.</text>
</comment>
<evidence type="ECO:0000259" key="2">
    <source>
        <dbReference type="Pfam" id="PF13843"/>
    </source>
</evidence>
<dbReference type="PANTHER" id="PTHR46599">
    <property type="entry name" value="PIGGYBAC TRANSPOSABLE ELEMENT-DERIVED PROTEIN 4"/>
    <property type="match status" value="1"/>
</dbReference>
<dbReference type="PANTHER" id="PTHR46599:SF6">
    <property type="entry name" value="DUAL SPECIFICITY PHOSPHATASE 26"/>
    <property type="match status" value="1"/>
</dbReference>
<feature type="compositionally biased region" description="Acidic residues" evidence="1">
    <location>
        <begin position="7"/>
        <end position="35"/>
    </location>
</feature>
<feature type="domain" description="PiggyBac transposable element-derived protein" evidence="2">
    <location>
        <begin position="96"/>
        <end position="443"/>
    </location>
</feature>
<gene>
    <name evidence="3" type="ORF">OTI717_LOCUS19150</name>
</gene>
<dbReference type="InterPro" id="IPR029526">
    <property type="entry name" value="PGBD"/>
</dbReference>
<evidence type="ECO:0000313" key="4">
    <source>
        <dbReference type="Proteomes" id="UP000663823"/>
    </source>
</evidence>
<organism evidence="3 4">
    <name type="scientific">Rotaria sordida</name>
    <dbReference type="NCBI Taxonomy" id="392033"/>
    <lineage>
        <taxon>Eukaryota</taxon>
        <taxon>Metazoa</taxon>
        <taxon>Spiralia</taxon>
        <taxon>Gnathifera</taxon>
        <taxon>Rotifera</taxon>
        <taxon>Eurotatoria</taxon>
        <taxon>Bdelloidea</taxon>
        <taxon>Philodinida</taxon>
        <taxon>Philodinidae</taxon>
        <taxon>Rotaria</taxon>
    </lineage>
</organism>
<reference evidence="3" key="1">
    <citation type="submission" date="2021-02" db="EMBL/GenBank/DDBJ databases">
        <authorList>
            <person name="Nowell W R."/>
        </authorList>
    </citation>
    <scope>NUCLEOTIDE SEQUENCE</scope>
</reference>
<evidence type="ECO:0000256" key="1">
    <source>
        <dbReference type="SAM" id="MobiDB-lite"/>
    </source>
</evidence>
<dbReference type="EMBL" id="CAJOAX010002747">
    <property type="protein sequence ID" value="CAF3816595.1"/>
    <property type="molecule type" value="Genomic_DNA"/>
</dbReference>
<dbReference type="Pfam" id="PF13843">
    <property type="entry name" value="DDE_Tnp_1_7"/>
    <property type="match status" value="1"/>
</dbReference>
<dbReference type="Proteomes" id="UP000663823">
    <property type="component" value="Unassembled WGS sequence"/>
</dbReference>
<name>A0A819CJU4_9BILA</name>
<sequence length="885" mass="99966">MTSSILEENDSDYFDDENSGSETEDHESQTSDDDDEIDLENLKLNDNSTWQSLYNSKSGMTWSVNPNYSTKTNYSNNNIIQAGLTEVTANISSIEDAFLSFMPEKMLEKILIYSNIEYSQSVTSTEKSKEITMIELKAFIGLLLLAGLLGKSRTDLQCLWRRSSLESPIFKATISRSRFQKIIACLRFDYKKTREERKKTDKFAAIHEVWSYFQDNMQKCYTPGSNITIDEQLLGFRGKCPFRQYMPKKPDKYGLKFWLCVDVDSHYVFNAFPYLGRQPTEKRQTQIGARVVLELLKPLYGSSRNVTMDNFFTSVPLAKELQAKNLSLIGTLRKNKPEIPIEFQSSKNREVGSSLFGFQDGLTIVSFVPKYNKAVLLLSSKHHDSQVDNQTGKPIIILDYNKTKGAVDTIDQLCHKYTVKRSTKRWPLCIFFGMIDIAAINAMIVWKTKNPQWNQNIKHKRRLFLEELGMALVSHQLDFRSKNSKFLNTDIQNALAIVGYPSESIFYYHPTIERSIIGTSKVFNTTENTITEPEPELEPLENVLLTTSNDRIVGIFNTVAGGNTNPASMDGNDAGSYYPKESPEHAIDNNVWTKYNNQGNGPQSLSSPTKGVGTGFIVTPQYGLSIVTSFQFATGNDRPQRDPLTITLEGTNVTSDDQSIGKNWKLIYMGETGLKIDPGRSSFGKRQTLNNTMAAKSYRLIVTSQRLPEHSVQYSEAHLYGNVIRTDIVREYIVMNVQYDIANAVLFNSQKPTSVLEIDAINYMSTEQKMTKSRTIATTITNTWSFSYALTVGVKITISAGVPGFAEISSLETSVEHTFETQYGQSISNEEAFTSELELIAPPRSKVRATLGLLDGQADIKFTSTLTTIYEDDEQQKRVTMCRNK</sequence>